<dbReference type="EMBL" id="CP115965">
    <property type="protein sequence ID" value="WZW99717.1"/>
    <property type="molecule type" value="Genomic_DNA"/>
</dbReference>
<gene>
    <name evidence="3" type="ORF">PCC79_05845</name>
</gene>
<keyword evidence="2" id="KW-1133">Transmembrane helix</keyword>
<name>A0ABZ3CBZ8_9ACTN</name>
<accession>A0ABZ3CBZ8</accession>
<feature type="region of interest" description="Disordered" evidence="1">
    <location>
        <begin position="69"/>
        <end position="133"/>
    </location>
</feature>
<evidence type="ECO:0000313" key="3">
    <source>
        <dbReference type="EMBL" id="WZW99717.1"/>
    </source>
</evidence>
<keyword evidence="2" id="KW-0472">Membrane</keyword>
<organism evidence="3 4">
    <name type="scientific">Propioniciclava soli</name>
    <dbReference type="NCBI Taxonomy" id="2775081"/>
    <lineage>
        <taxon>Bacteria</taxon>
        <taxon>Bacillati</taxon>
        <taxon>Actinomycetota</taxon>
        <taxon>Actinomycetes</taxon>
        <taxon>Propionibacteriales</taxon>
        <taxon>Propionibacteriaceae</taxon>
        <taxon>Propioniciclava</taxon>
    </lineage>
</organism>
<sequence length="133" mass="13674">MPAVIFTMLVILGIAAVVIAVVVMGMEGTGRAKHPELADAMARTARHLNGEGEPPRGLRVLFDEAGDVRTAASTRSASSAGSAPTVSPVEPDEPEDATVPQHEVRAWLEDAPGDDDPFGLAGAPAIGPGQRAD</sequence>
<evidence type="ECO:0000256" key="1">
    <source>
        <dbReference type="SAM" id="MobiDB-lite"/>
    </source>
</evidence>
<protein>
    <recommendedName>
        <fullName evidence="5">Type II secretion system protein</fullName>
    </recommendedName>
</protein>
<dbReference type="Proteomes" id="UP001434337">
    <property type="component" value="Chromosome"/>
</dbReference>
<dbReference type="RefSeq" id="WP_342373270.1">
    <property type="nucleotide sequence ID" value="NZ_CP115965.1"/>
</dbReference>
<keyword evidence="2" id="KW-0812">Transmembrane</keyword>
<reference evidence="3 4" key="1">
    <citation type="journal article" date="2023" name="Environ Microbiome">
        <title>A coral-associated actinobacterium mitigates coral bleaching under heat stress.</title>
        <authorList>
            <person name="Li J."/>
            <person name="Zou Y."/>
            <person name="Li Q."/>
            <person name="Zhang J."/>
            <person name="Bourne D.G."/>
            <person name="Lyu Y."/>
            <person name="Liu C."/>
            <person name="Zhang S."/>
        </authorList>
    </citation>
    <scope>NUCLEOTIDE SEQUENCE [LARGE SCALE GENOMIC DNA]</scope>
    <source>
        <strain evidence="3 4">SCSIO 13291</strain>
    </source>
</reference>
<evidence type="ECO:0008006" key="5">
    <source>
        <dbReference type="Google" id="ProtNLM"/>
    </source>
</evidence>
<evidence type="ECO:0000256" key="2">
    <source>
        <dbReference type="SAM" id="Phobius"/>
    </source>
</evidence>
<feature type="transmembrane region" description="Helical" evidence="2">
    <location>
        <begin position="6"/>
        <end position="26"/>
    </location>
</feature>
<proteinExistence type="predicted"/>
<feature type="compositionally biased region" description="Low complexity" evidence="1">
    <location>
        <begin position="69"/>
        <end position="83"/>
    </location>
</feature>
<keyword evidence="4" id="KW-1185">Reference proteome</keyword>
<evidence type="ECO:0000313" key="4">
    <source>
        <dbReference type="Proteomes" id="UP001434337"/>
    </source>
</evidence>